<name>A0A1H1LPS0_9GAMM</name>
<dbReference type="STRING" id="797277.SAMN05216198_0327"/>
<comment type="cofactor">
    <cofactor evidence="1">
        <name>Mg(2+)</name>
        <dbReference type="ChEBI" id="CHEBI:18420"/>
    </cofactor>
</comment>
<reference evidence="6" key="1">
    <citation type="submission" date="2016-10" db="EMBL/GenBank/DDBJ databases">
        <authorList>
            <person name="Varghese N."/>
            <person name="Submissions S."/>
        </authorList>
    </citation>
    <scope>NUCLEOTIDE SEQUENCE [LARGE SCALE GENOMIC DNA]</scope>
    <source>
        <strain evidence="6">2SM5</strain>
    </source>
</reference>
<dbReference type="GO" id="GO:0004518">
    <property type="term" value="F:nuclease activity"/>
    <property type="evidence" value="ECO:0007669"/>
    <property type="project" value="UniProtKB-KW"/>
</dbReference>
<dbReference type="GO" id="GO:0016788">
    <property type="term" value="F:hydrolase activity, acting on ester bonds"/>
    <property type="evidence" value="ECO:0007669"/>
    <property type="project" value="InterPro"/>
</dbReference>
<dbReference type="EMBL" id="LT629748">
    <property type="protein sequence ID" value="SDR76035.1"/>
    <property type="molecule type" value="Genomic_DNA"/>
</dbReference>
<gene>
    <name evidence="5" type="ORF">SAMN05216198_0327</name>
</gene>
<dbReference type="OrthoDB" id="7054803at2"/>
<dbReference type="SMART" id="SM00990">
    <property type="entry name" value="VRR_NUC"/>
    <property type="match status" value="1"/>
</dbReference>
<keyword evidence="6" id="KW-1185">Reference proteome</keyword>
<dbReference type="Proteomes" id="UP000243426">
    <property type="component" value="Chromosome I"/>
</dbReference>
<proteinExistence type="predicted"/>
<dbReference type="AlphaFoldDB" id="A0A1H1LPS0"/>
<organism evidence="5 6">
    <name type="scientific">Halopseudomonas litoralis</name>
    <dbReference type="NCBI Taxonomy" id="797277"/>
    <lineage>
        <taxon>Bacteria</taxon>
        <taxon>Pseudomonadati</taxon>
        <taxon>Pseudomonadota</taxon>
        <taxon>Gammaproteobacteria</taxon>
        <taxon>Pseudomonadales</taxon>
        <taxon>Pseudomonadaceae</taxon>
        <taxon>Halopseudomonas</taxon>
    </lineage>
</organism>
<accession>A0A1H1LPS0</accession>
<evidence type="ECO:0000313" key="6">
    <source>
        <dbReference type="Proteomes" id="UP000243426"/>
    </source>
</evidence>
<sequence>MKAALREALFGDSRGVKKGTLNALVRRGLMEKNGELTTEGWRSAVESLKLPEQCSHLGLPFEQIDGIQFDKEPERIAWKHYIQQGYEGAYCEGGPILLIIRAAALDVLTDLNPFGSREDACNRFTEAQLKIHENYIPAIASAVEKADLSSVVRGFREIYPSLMVKEAYPGLTENAISAIFSTLGSSALRAITEAIAENPYQYRAGWPDLTLTKDGKMLWVEVKTTDKLHMSQIITISKMKPLLPGRLIVAQLTKA</sequence>
<keyword evidence="3" id="KW-0378">Hydrolase</keyword>
<keyword evidence="2" id="KW-0540">Nuclease</keyword>
<protein>
    <recommendedName>
        <fullName evidence="4">VRR-NUC domain-containing protein</fullName>
    </recommendedName>
</protein>
<dbReference type="RefSeq" id="WP_090271736.1">
    <property type="nucleotide sequence ID" value="NZ_LT629748.1"/>
</dbReference>
<evidence type="ECO:0000259" key="4">
    <source>
        <dbReference type="SMART" id="SM00990"/>
    </source>
</evidence>
<evidence type="ECO:0000313" key="5">
    <source>
        <dbReference type="EMBL" id="SDR76035.1"/>
    </source>
</evidence>
<evidence type="ECO:0000256" key="2">
    <source>
        <dbReference type="ARBA" id="ARBA00022722"/>
    </source>
</evidence>
<evidence type="ECO:0000256" key="1">
    <source>
        <dbReference type="ARBA" id="ARBA00001946"/>
    </source>
</evidence>
<evidence type="ECO:0000256" key="3">
    <source>
        <dbReference type="ARBA" id="ARBA00022801"/>
    </source>
</evidence>
<feature type="domain" description="VRR-NUC" evidence="4">
    <location>
        <begin position="146"/>
        <end position="254"/>
    </location>
</feature>
<dbReference type="InterPro" id="IPR014883">
    <property type="entry name" value="VRR_NUC"/>
</dbReference>